<comment type="caution">
    <text evidence="2">The sequence shown here is derived from an EMBL/GenBank/DDBJ whole genome shotgun (WGS) entry which is preliminary data.</text>
</comment>
<name>A0A9P6CIJ1_9AGAR</name>
<dbReference type="AlphaFoldDB" id="A0A9P6CIJ1"/>
<evidence type="ECO:0000313" key="2">
    <source>
        <dbReference type="EMBL" id="KAF9461934.1"/>
    </source>
</evidence>
<gene>
    <name evidence="2" type="ORF">BDZ94DRAFT_769638</name>
</gene>
<sequence length="231" mass="25186">MMPRPILKTSSSECFPPSSSALPFRLMHSPHVHFPPTPTLTTTQMTHSPFAYDRAPIVVSPNKCALPERGERMYMPSPLSPSGSSPTEPKGSYFHPRAFEACQLEALDQSPTQTKPPLRIPCLPDLTFSSSSESDDSDGCASPLNHSPINCISPDHTRDTLCILSPLSLHAPSQKEIDIALSFLPHPPSPVKDRRKPRKKGTGRALTLQARNESFQSTTNDLSLDGCLGGF</sequence>
<dbReference type="Proteomes" id="UP000807353">
    <property type="component" value="Unassembled WGS sequence"/>
</dbReference>
<accession>A0A9P6CIJ1</accession>
<dbReference type="OrthoDB" id="3204502at2759"/>
<feature type="region of interest" description="Disordered" evidence="1">
    <location>
        <begin position="185"/>
        <end position="204"/>
    </location>
</feature>
<evidence type="ECO:0000313" key="3">
    <source>
        <dbReference type="Proteomes" id="UP000807353"/>
    </source>
</evidence>
<feature type="compositionally biased region" description="Basic residues" evidence="1">
    <location>
        <begin position="193"/>
        <end position="202"/>
    </location>
</feature>
<organism evidence="2 3">
    <name type="scientific">Collybia nuda</name>
    <dbReference type="NCBI Taxonomy" id="64659"/>
    <lineage>
        <taxon>Eukaryota</taxon>
        <taxon>Fungi</taxon>
        <taxon>Dikarya</taxon>
        <taxon>Basidiomycota</taxon>
        <taxon>Agaricomycotina</taxon>
        <taxon>Agaricomycetes</taxon>
        <taxon>Agaricomycetidae</taxon>
        <taxon>Agaricales</taxon>
        <taxon>Tricholomatineae</taxon>
        <taxon>Clitocybaceae</taxon>
        <taxon>Collybia</taxon>
    </lineage>
</organism>
<keyword evidence="3" id="KW-1185">Reference proteome</keyword>
<evidence type="ECO:0000256" key="1">
    <source>
        <dbReference type="SAM" id="MobiDB-lite"/>
    </source>
</evidence>
<proteinExistence type="predicted"/>
<protein>
    <submittedName>
        <fullName evidence="2">Uncharacterized protein</fullName>
    </submittedName>
</protein>
<dbReference type="EMBL" id="MU150277">
    <property type="protein sequence ID" value="KAF9461934.1"/>
    <property type="molecule type" value="Genomic_DNA"/>
</dbReference>
<reference evidence="2" key="1">
    <citation type="submission" date="2020-11" db="EMBL/GenBank/DDBJ databases">
        <authorList>
            <consortium name="DOE Joint Genome Institute"/>
            <person name="Ahrendt S."/>
            <person name="Riley R."/>
            <person name="Andreopoulos W."/>
            <person name="Labutti K."/>
            <person name="Pangilinan J."/>
            <person name="Ruiz-Duenas F.J."/>
            <person name="Barrasa J.M."/>
            <person name="Sanchez-Garcia M."/>
            <person name="Camarero S."/>
            <person name="Miyauchi S."/>
            <person name="Serrano A."/>
            <person name="Linde D."/>
            <person name="Babiker R."/>
            <person name="Drula E."/>
            <person name="Ayuso-Fernandez I."/>
            <person name="Pacheco R."/>
            <person name="Padilla G."/>
            <person name="Ferreira P."/>
            <person name="Barriuso J."/>
            <person name="Kellner H."/>
            <person name="Castanera R."/>
            <person name="Alfaro M."/>
            <person name="Ramirez L."/>
            <person name="Pisabarro A.G."/>
            <person name="Kuo A."/>
            <person name="Tritt A."/>
            <person name="Lipzen A."/>
            <person name="He G."/>
            <person name="Yan M."/>
            <person name="Ng V."/>
            <person name="Cullen D."/>
            <person name="Martin F."/>
            <person name="Rosso M.-N."/>
            <person name="Henrissat B."/>
            <person name="Hibbett D."/>
            <person name="Martinez A.T."/>
            <person name="Grigoriev I.V."/>
        </authorList>
    </citation>
    <scope>NUCLEOTIDE SEQUENCE</scope>
    <source>
        <strain evidence="2">CBS 247.69</strain>
    </source>
</reference>